<evidence type="ECO:0000313" key="1">
    <source>
        <dbReference type="Proteomes" id="UP000813463"/>
    </source>
</evidence>
<dbReference type="GeneID" id="110792641"/>
<keyword evidence="1" id="KW-1185">Reference proteome</keyword>
<name>A0ABM3RVQ9_SPIOL</name>
<protein>
    <submittedName>
        <fullName evidence="2">Uncharacterized protein isoform X1</fullName>
    </submittedName>
</protein>
<organism evidence="1 2">
    <name type="scientific">Spinacia oleracea</name>
    <name type="common">Spinach</name>
    <dbReference type="NCBI Taxonomy" id="3562"/>
    <lineage>
        <taxon>Eukaryota</taxon>
        <taxon>Viridiplantae</taxon>
        <taxon>Streptophyta</taxon>
        <taxon>Embryophyta</taxon>
        <taxon>Tracheophyta</taxon>
        <taxon>Spermatophyta</taxon>
        <taxon>Magnoliopsida</taxon>
        <taxon>eudicotyledons</taxon>
        <taxon>Gunneridae</taxon>
        <taxon>Pentapetalae</taxon>
        <taxon>Caryophyllales</taxon>
        <taxon>Chenopodiaceae</taxon>
        <taxon>Chenopodioideae</taxon>
        <taxon>Anserineae</taxon>
        <taxon>Spinacia</taxon>
    </lineage>
</organism>
<proteinExistence type="predicted"/>
<evidence type="ECO:0000313" key="2">
    <source>
        <dbReference type="RefSeq" id="XP_056699717.1"/>
    </source>
</evidence>
<sequence length="144" mass="16552">MIKVTQWSKVRLRSSSCANDSYYWSWLFIMEISRRGIIYYGNPVIEVRLRSSSCANDSYYWSWLFIMEISRRGIIYYGNPVIEVPGLITPNSAANDQLSMVYYRYLRSRKVGTLHVAKASAGCEVVNSTHLPLKRSLVLCLHGS</sequence>
<reference evidence="1" key="1">
    <citation type="journal article" date="2021" name="Nat. Commun.">
        <title>Genomic analyses provide insights into spinach domestication and the genetic basis of agronomic traits.</title>
        <authorList>
            <person name="Cai X."/>
            <person name="Sun X."/>
            <person name="Xu C."/>
            <person name="Sun H."/>
            <person name="Wang X."/>
            <person name="Ge C."/>
            <person name="Zhang Z."/>
            <person name="Wang Q."/>
            <person name="Fei Z."/>
            <person name="Jiao C."/>
            <person name="Wang Q."/>
        </authorList>
    </citation>
    <scope>NUCLEOTIDE SEQUENCE [LARGE SCALE GENOMIC DNA]</scope>
    <source>
        <strain evidence="1">cv. Varoflay</strain>
    </source>
</reference>
<accession>A0ABM3RVQ9</accession>
<gene>
    <name evidence="2" type="primary">LOC110792641</name>
</gene>
<dbReference type="Proteomes" id="UP000813463">
    <property type="component" value="Chromosome 4"/>
</dbReference>
<dbReference type="RefSeq" id="XP_056699717.1">
    <property type="nucleotide sequence ID" value="XM_056843739.1"/>
</dbReference>
<reference evidence="2" key="2">
    <citation type="submission" date="2025-08" db="UniProtKB">
        <authorList>
            <consortium name="RefSeq"/>
        </authorList>
    </citation>
    <scope>IDENTIFICATION</scope>
    <source>
        <tissue evidence="2">Leaf</tissue>
    </source>
</reference>